<dbReference type="GO" id="GO:0005524">
    <property type="term" value="F:ATP binding"/>
    <property type="evidence" value="ECO:0007669"/>
    <property type="project" value="UniProtKB-KW"/>
</dbReference>
<feature type="domain" description="Sigma-54 factor interaction" evidence="6">
    <location>
        <begin position="135"/>
        <end position="362"/>
    </location>
</feature>
<dbReference type="AlphaFoldDB" id="A0AAP9GVA2"/>
<dbReference type="InterPro" id="IPR009057">
    <property type="entry name" value="Homeodomain-like_sf"/>
</dbReference>
<dbReference type="SMART" id="SM00382">
    <property type="entry name" value="AAA"/>
    <property type="match status" value="1"/>
</dbReference>
<organism evidence="7 8">
    <name type="scientific">Acinetobacter towneri</name>
    <dbReference type="NCBI Taxonomy" id="202956"/>
    <lineage>
        <taxon>Bacteria</taxon>
        <taxon>Pseudomonadati</taxon>
        <taxon>Pseudomonadota</taxon>
        <taxon>Gammaproteobacteria</taxon>
        <taxon>Moraxellales</taxon>
        <taxon>Moraxellaceae</taxon>
        <taxon>Acinetobacter</taxon>
    </lineage>
</organism>
<evidence type="ECO:0000256" key="4">
    <source>
        <dbReference type="ARBA" id="ARBA00023125"/>
    </source>
</evidence>
<dbReference type="Gene3D" id="1.10.10.60">
    <property type="entry name" value="Homeodomain-like"/>
    <property type="match status" value="1"/>
</dbReference>
<dbReference type="InterPro" id="IPR025944">
    <property type="entry name" value="Sigma_54_int_dom_CS"/>
</dbReference>
<dbReference type="Gene3D" id="3.40.50.300">
    <property type="entry name" value="P-loop containing nucleotide triphosphate hydrolases"/>
    <property type="match status" value="1"/>
</dbReference>
<dbReference type="InterPro" id="IPR025662">
    <property type="entry name" value="Sigma_54_int_dom_ATP-bd_1"/>
</dbReference>
<dbReference type="InterPro" id="IPR025943">
    <property type="entry name" value="Sigma_54_int_dom_ATP-bd_2"/>
</dbReference>
<dbReference type="PROSITE" id="PS50045">
    <property type="entry name" value="SIGMA54_INTERACT_4"/>
    <property type="match status" value="1"/>
</dbReference>
<dbReference type="PROSITE" id="PS00688">
    <property type="entry name" value="SIGMA54_INTERACT_3"/>
    <property type="match status" value="1"/>
</dbReference>
<evidence type="ECO:0000256" key="3">
    <source>
        <dbReference type="ARBA" id="ARBA00023015"/>
    </source>
</evidence>
<dbReference type="PROSITE" id="PS00676">
    <property type="entry name" value="SIGMA54_INTERACT_2"/>
    <property type="match status" value="1"/>
</dbReference>
<evidence type="ECO:0000256" key="1">
    <source>
        <dbReference type="ARBA" id="ARBA00022741"/>
    </source>
</evidence>
<proteinExistence type="predicted"/>
<dbReference type="GO" id="GO:0043565">
    <property type="term" value="F:sequence-specific DNA binding"/>
    <property type="evidence" value="ECO:0007669"/>
    <property type="project" value="InterPro"/>
</dbReference>
<keyword evidence="4" id="KW-0238">DNA-binding</keyword>
<evidence type="ECO:0000313" key="7">
    <source>
        <dbReference type="EMBL" id="QGM27012.1"/>
    </source>
</evidence>
<keyword evidence="5" id="KW-0804">Transcription</keyword>
<accession>A0AAP9GVA2</accession>
<dbReference type="InterPro" id="IPR003593">
    <property type="entry name" value="AAA+_ATPase"/>
</dbReference>
<name>A0AAP9GVA2_9GAMM</name>
<keyword evidence="1" id="KW-0547">Nucleotide-binding</keyword>
<dbReference type="PROSITE" id="PS00675">
    <property type="entry name" value="SIGMA54_INTERACT_1"/>
    <property type="match status" value="1"/>
</dbReference>
<dbReference type="GO" id="GO:0006355">
    <property type="term" value="P:regulation of DNA-templated transcription"/>
    <property type="evidence" value="ECO:0007669"/>
    <property type="project" value="InterPro"/>
</dbReference>
<dbReference type="FunFam" id="3.40.50.300:FF:000006">
    <property type="entry name" value="DNA-binding transcriptional regulator NtrC"/>
    <property type="match status" value="1"/>
</dbReference>
<dbReference type="Pfam" id="PF25601">
    <property type="entry name" value="AAA_lid_14"/>
    <property type="match status" value="1"/>
</dbReference>
<dbReference type="PANTHER" id="PTHR32071">
    <property type="entry name" value="TRANSCRIPTIONAL REGULATORY PROTEIN"/>
    <property type="match status" value="1"/>
</dbReference>
<dbReference type="EMBL" id="CP046045">
    <property type="protein sequence ID" value="QGM27012.1"/>
    <property type="molecule type" value="Genomic_DNA"/>
</dbReference>
<dbReference type="InterPro" id="IPR002078">
    <property type="entry name" value="Sigma_54_int"/>
</dbReference>
<keyword evidence="3" id="KW-0805">Transcription regulation</keyword>
<dbReference type="CDD" id="cd00009">
    <property type="entry name" value="AAA"/>
    <property type="match status" value="1"/>
</dbReference>
<evidence type="ECO:0000256" key="5">
    <source>
        <dbReference type="ARBA" id="ARBA00023163"/>
    </source>
</evidence>
<evidence type="ECO:0000259" key="6">
    <source>
        <dbReference type="PROSITE" id="PS50045"/>
    </source>
</evidence>
<evidence type="ECO:0000256" key="2">
    <source>
        <dbReference type="ARBA" id="ARBA00022840"/>
    </source>
</evidence>
<dbReference type="Pfam" id="PF00158">
    <property type="entry name" value="Sigma54_activat"/>
    <property type="match status" value="1"/>
</dbReference>
<dbReference type="InterPro" id="IPR002197">
    <property type="entry name" value="HTH_Fis"/>
</dbReference>
<gene>
    <name evidence="7" type="ORF">GJD93_04605</name>
</gene>
<dbReference type="PANTHER" id="PTHR32071:SF121">
    <property type="entry name" value="SIGMA L-DEPENDENT TRANSCRIPTIONAL REGULATOR YQIR-RELATED"/>
    <property type="match status" value="1"/>
</dbReference>
<reference evidence="8" key="1">
    <citation type="submission" date="2019-11" db="EMBL/GenBank/DDBJ databases">
        <title>Escherichia coli 1916D6.</title>
        <authorList>
            <person name="Yao H."/>
            <person name="Du X."/>
            <person name="Yu R."/>
            <person name="Li A."/>
        </authorList>
    </citation>
    <scope>NUCLEOTIDE SEQUENCE [LARGE SCALE GENOMIC DNA]</scope>
    <source>
        <strain evidence="8">19110F47</strain>
    </source>
</reference>
<sequence>MNAIHDFEQQASLESFLFHLQQLCPDSLLYVYDDIAQTWIYEYAQDASVSAATGKTLKNQLLKLKLQSQSASQPQTGLLQLPNSAKAWHYHSLNIRVHTADFTGCLFFLQPSVATVSSQTLTPSAQAQNSLAEFFHSDSPQMQHMYSIIERVAITEFPVLVRGESGSGKELVAQAVHARSQRHAQVFIAINCAALNANILESELFGHVKGAFTGAIREHKGVFERAAGGTLFLDEIAEIPLELQAKLLRVLETGEFTPLGGEKAIKSNVRIITATHRALREEARLGRFRQDLLYRLRVIPIFVPPLRERKQDIPKIAAFILQQQAQFQVTPHLTEQALKVLINYDWPGNVRELKNTLLYALTMSAGKTEIDQHDLPDEIVHASLKLATAPPTPQPIELPIKTNNKVDKDTLQDLLEKYQGQTELVAQALGISRTTLWRYRKKYHL</sequence>
<dbReference type="SUPFAM" id="SSF52540">
    <property type="entry name" value="P-loop containing nucleoside triphosphate hydrolases"/>
    <property type="match status" value="1"/>
</dbReference>
<keyword evidence="2" id="KW-0067">ATP-binding</keyword>
<dbReference type="Gene3D" id="1.10.8.60">
    <property type="match status" value="1"/>
</dbReference>
<evidence type="ECO:0000313" key="8">
    <source>
        <dbReference type="Proteomes" id="UP000405075"/>
    </source>
</evidence>
<dbReference type="Proteomes" id="UP000405075">
    <property type="component" value="Chromosome"/>
</dbReference>
<dbReference type="RefSeq" id="WP_154320425.1">
    <property type="nucleotide sequence ID" value="NZ_CP046045.1"/>
</dbReference>
<dbReference type="SUPFAM" id="SSF46689">
    <property type="entry name" value="Homeodomain-like"/>
    <property type="match status" value="1"/>
</dbReference>
<dbReference type="InterPro" id="IPR058031">
    <property type="entry name" value="AAA_lid_NorR"/>
</dbReference>
<dbReference type="Pfam" id="PF02954">
    <property type="entry name" value="HTH_8"/>
    <property type="match status" value="1"/>
</dbReference>
<protein>
    <submittedName>
        <fullName evidence="7">AAA domain-containing protein</fullName>
    </submittedName>
</protein>
<dbReference type="InterPro" id="IPR027417">
    <property type="entry name" value="P-loop_NTPase"/>
</dbReference>